<dbReference type="Pfam" id="PF03772">
    <property type="entry name" value="Competence"/>
    <property type="match status" value="1"/>
</dbReference>
<feature type="domain" description="ComEC/Rec2-related protein" evidence="7">
    <location>
        <begin position="213"/>
        <end position="477"/>
    </location>
</feature>
<dbReference type="PANTHER" id="PTHR30619">
    <property type="entry name" value="DNA INTERNALIZATION/COMPETENCE PROTEIN COMEC/REC2"/>
    <property type="match status" value="1"/>
</dbReference>
<evidence type="ECO:0000256" key="5">
    <source>
        <dbReference type="ARBA" id="ARBA00023136"/>
    </source>
</evidence>
<keyword evidence="9" id="KW-1185">Reference proteome</keyword>
<proteinExistence type="predicted"/>
<dbReference type="GO" id="GO:0005886">
    <property type="term" value="C:plasma membrane"/>
    <property type="evidence" value="ECO:0007669"/>
    <property type="project" value="UniProtKB-SubCell"/>
</dbReference>
<protein>
    <submittedName>
        <fullName evidence="8">ComEC/Rec2-related protein</fullName>
    </submittedName>
</protein>
<evidence type="ECO:0000256" key="3">
    <source>
        <dbReference type="ARBA" id="ARBA00022692"/>
    </source>
</evidence>
<keyword evidence="4 6" id="KW-1133">Transmembrane helix</keyword>
<dbReference type="AlphaFoldDB" id="A0AAE4BQL4"/>
<evidence type="ECO:0000256" key="1">
    <source>
        <dbReference type="ARBA" id="ARBA00004651"/>
    </source>
</evidence>
<dbReference type="EMBL" id="JAVDQD010000002">
    <property type="protein sequence ID" value="MDR6239259.1"/>
    <property type="molecule type" value="Genomic_DNA"/>
</dbReference>
<keyword evidence="5 6" id="KW-0472">Membrane</keyword>
<feature type="transmembrane region" description="Helical" evidence="6">
    <location>
        <begin position="53"/>
        <end position="73"/>
    </location>
</feature>
<sequence length="500" mass="57976">MHINKPFIFFNFIIITLAILIFYVEINLYEQFIFLISILLFLSFIFRNLRITLVLTTISILILINFNIDYILGESYSKNKVLRQILSSEQSILTNIPQNSNRTKNKKTLLQIEYIHFNNNWHRLNYPVKAVSFNSIENIEKKLLLFYANENDLRLNKKNQKYKNSADLIFNINEKTSNFKLPQNKPKLRIKALFESFLSSIFTNKNLAYIKALLLGDKSNISKQEKRIFQKLGISHILAISGTHIVIIYSFLILLLKLVRIHKVTSSSLALLGIWLYALFIGLPIPCSRACVFITLLTVSQWKNVKSYTLLNGLLICNFLFLCFDPNQIKSLSYQFSFTAVLTIAIAQHIEKKLFKNNNNNVLPFIKPFFYSAFISIGLMPLSLFYFQESSIIGIIINPFIILIFTGMIYLSIIYILFSSIIKLDTVYHFVNNCIEKVLEYLVLLENVNPINSISLKINANELILLYSLMAFTIMIILTSKKIRRVYYAYGIAFTIILLI</sequence>
<evidence type="ECO:0000313" key="8">
    <source>
        <dbReference type="EMBL" id="MDR6239259.1"/>
    </source>
</evidence>
<dbReference type="InterPro" id="IPR004477">
    <property type="entry name" value="ComEC_N"/>
</dbReference>
<gene>
    <name evidence="8" type="ORF">HNQ88_002296</name>
</gene>
<feature type="transmembrane region" description="Helical" evidence="6">
    <location>
        <begin position="370"/>
        <end position="388"/>
    </location>
</feature>
<feature type="transmembrane region" description="Helical" evidence="6">
    <location>
        <begin position="233"/>
        <end position="256"/>
    </location>
</feature>
<comment type="caution">
    <text evidence="8">The sequence shown here is derived from an EMBL/GenBank/DDBJ whole genome shotgun (WGS) entry which is preliminary data.</text>
</comment>
<organism evidence="8 9">
    <name type="scientific">Aureibacter tunicatorum</name>
    <dbReference type="NCBI Taxonomy" id="866807"/>
    <lineage>
        <taxon>Bacteria</taxon>
        <taxon>Pseudomonadati</taxon>
        <taxon>Bacteroidota</taxon>
        <taxon>Cytophagia</taxon>
        <taxon>Cytophagales</taxon>
        <taxon>Persicobacteraceae</taxon>
        <taxon>Aureibacter</taxon>
    </lineage>
</organism>
<evidence type="ECO:0000313" key="9">
    <source>
        <dbReference type="Proteomes" id="UP001185092"/>
    </source>
</evidence>
<evidence type="ECO:0000256" key="6">
    <source>
        <dbReference type="SAM" id="Phobius"/>
    </source>
</evidence>
<dbReference type="Proteomes" id="UP001185092">
    <property type="component" value="Unassembled WGS sequence"/>
</dbReference>
<accession>A0AAE4BQL4</accession>
<name>A0AAE4BQL4_9BACT</name>
<evidence type="ECO:0000259" key="7">
    <source>
        <dbReference type="Pfam" id="PF03772"/>
    </source>
</evidence>
<keyword evidence="3 6" id="KW-0812">Transmembrane</keyword>
<feature type="transmembrane region" description="Helical" evidence="6">
    <location>
        <begin position="463"/>
        <end position="480"/>
    </location>
</feature>
<feature type="transmembrane region" description="Helical" evidence="6">
    <location>
        <begin position="400"/>
        <end position="422"/>
    </location>
</feature>
<evidence type="ECO:0000256" key="4">
    <source>
        <dbReference type="ARBA" id="ARBA00022989"/>
    </source>
</evidence>
<dbReference type="InterPro" id="IPR052159">
    <property type="entry name" value="Competence_DNA_uptake"/>
</dbReference>
<feature type="transmembrane region" description="Helical" evidence="6">
    <location>
        <begin position="331"/>
        <end position="350"/>
    </location>
</feature>
<feature type="transmembrane region" description="Helical" evidence="6">
    <location>
        <begin position="7"/>
        <end position="23"/>
    </location>
</feature>
<evidence type="ECO:0000256" key="2">
    <source>
        <dbReference type="ARBA" id="ARBA00022475"/>
    </source>
</evidence>
<dbReference type="NCBIfam" id="TIGR00360">
    <property type="entry name" value="ComEC_N-term"/>
    <property type="match status" value="1"/>
</dbReference>
<dbReference type="RefSeq" id="WP_421722707.1">
    <property type="nucleotide sequence ID" value="NZ_AP025305.1"/>
</dbReference>
<reference evidence="8" key="1">
    <citation type="submission" date="2023-07" db="EMBL/GenBank/DDBJ databases">
        <title>Genomic Encyclopedia of Type Strains, Phase IV (KMG-IV): sequencing the most valuable type-strain genomes for metagenomic binning, comparative biology and taxonomic classification.</title>
        <authorList>
            <person name="Goeker M."/>
        </authorList>
    </citation>
    <scope>NUCLEOTIDE SEQUENCE</scope>
    <source>
        <strain evidence="8">DSM 26174</strain>
    </source>
</reference>
<feature type="transmembrane region" description="Helical" evidence="6">
    <location>
        <begin position="268"/>
        <end position="285"/>
    </location>
</feature>
<comment type="subcellular location">
    <subcellularLocation>
        <location evidence="1">Cell membrane</location>
        <topology evidence="1">Multi-pass membrane protein</topology>
    </subcellularLocation>
</comment>
<dbReference type="PANTHER" id="PTHR30619:SF1">
    <property type="entry name" value="RECOMBINATION PROTEIN 2"/>
    <property type="match status" value="1"/>
</dbReference>
<feature type="transmembrane region" description="Helical" evidence="6">
    <location>
        <begin position="29"/>
        <end position="46"/>
    </location>
</feature>
<feature type="transmembrane region" description="Helical" evidence="6">
    <location>
        <begin position="305"/>
        <end position="324"/>
    </location>
</feature>
<keyword evidence="2" id="KW-1003">Cell membrane</keyword>